<evidence type="ECO:0000256" key="3">
    <source>
        <dbReference type="ARBA" id="ARBA00004669"/>
    </source>
</evidence>
<proteinExistence type="inferred from homology"/>
<dbReference type="GO" id="GO:0032263">
    <property type="term" value="P:GMP salvage"/>
    <property type="evidence" value="ECO:0007669"/>
    <property type="project" value="TreeGrafter"/>
</dbReference>
<keyword evidence="7 13" id="KW-0328">Glycosyltransferase</keyword>
<dbReference type="EC" id="2.4.2.8" evidence="5 13"/>
<dbReference type="Pfam" id="PF00156">
    <property type="entry name" value="Pribosyltran"/>
    <property type="match status" value="1"/>
</dbReference>
<evidence type="ECO:0000256" key="10">
    <source>
        <dbReference type="ARBA" id="ARBA00022726"/>
    </source>
</evidence>
<evidence type="ECO:0000256" key="4">
    <source>
        <dbReference type="ARBA" id="ARBA00008391"/>
    </source>
</evidence>
<evidence type="ECO:0000256" key="7">
    <source>
        <dbReference type="ARBA" id="ARBA00022676"/>
    </source>
</evidence>
<keyword evidence="8 13" id="KW-0808">Transferase</keyword>
<evidence type="ECO:0000256" key="8">
    <source>
        <dbReference type="ARBA" id="ARBA00022679"/>
    </source>
</evidence>
<keyword evidence="6 13" id="KW-0963">Cytoplasm</keyword>
<dbReference type="GO" id="GO:0006166">
    <property type="term" value="P:purine ribonucleoside salvage"/>
    <property type="evidence" value="ECO:0007669"/>
    <property type="project" value="UniProtKB-KW"/>
</dbReference>
<dbReference type="GO" id="GO:0000287">
    <property type="term" value="F:magnesium ion binding"/>
    <property type="evidence" value="ECO:0007669"/>
    <property type="project" value="TreeGrafter"/>
</dbReference>
<name>A0A4U5M341_STECR</name>
<keyword evidence="10 13" id="KW-0660">Purine salvage</keyword>
<feature type="domain" description="Phosphoribosyltransferase" evidence="14">
    <location>
        <begin position="53"/>
        <end position="204"/>
    </location>
</feature>
<evidence type="ECO:0000256" key="5">
    <source>
        <dbReference type="ARBA" id="ARBA00011895"/>
    </source>
</evidence>
<evidence type="ECO:0000256" key="9">
    <source>
        <dbReference type="ARBA" id="ARBA00022723"/>
    </source>
</evidence>
<evidence type="ECO:0000256" key="2">
    <source>
        <dbReference type="ARBA" id="ARBA00004496"/>
    </source>
</evidence>
<dbReference type="GO" id="GO:0005829">
    <property type="term" value="C:cytosol"/>
    <property type="evidence" value="ECO:0007669"/>
    <property type="project" value="TreeGrafter"/>
</dbReference>
<dbReference type="GO" id="GO:0046100">
    <property type="term" value="P:hypoxanthine metabolic process"/>
    <property type="evidence" value="ECO:0007669"/>
    <property type="project" value="TreeGrafter"/>
</dbReference>
<comment type="catalytic activity">
    <reaction evidence="13">
        <text>IMP + diphosphate = hypoxanthine + 5-phospho-alpha-D-ribose 1-diphosphate</text>
        <dbReference type="Rhea" id="RHEA:17973"/>
        <dbReference type="ChEBI" id="CHEBI:17368"/>
        <dbReference type="ChEBI" id="CHEBI:33019"/>
        <dbReference type="ChEBI" id="CHEBI:58017"/>
        <dbReference type="ChEBI" id="CHEBI:58053"/>
        <dbReference type="EC" id="2.4.2.8"/>
    </reaction>
</comment>
<keyword evidence="9 13" id="KW-0479">Metal-binding</keyword>
<dbReference type="InterPro" id="IPR029057">
    <property type="entry name" value="PRTase-like"/>
</dbReference>
<evidence type="ECO:0000259" key="14">
    <source>
        <dbReference type="Pfam" id="PF00156"/>
    </source>
</evidence>
<keyword evidence="12 13" id="KW-0460">Magnesium</keyword>
<reference evidence="15 16" key="2">
    <citation type="journal article" date="2019" name="G3 (Bethesda)">
        <title>Hybrid Assembly of the Genome of the Entomopathogenic Nematode Steinernema carpocapsae Identifies the X-Chromosome.</title>
        <authorList>
            <person name="Serra L."/>
            <person name="Macchietto M."/>
            <person name="Macias-Munoz A."/>
            <person name="McGill C.J."/>
            <person name="Rodriguez I.M."/>
            <person name="Rodriguez B."/>
            <person name="Murad R."/>
            <person name="Mortazavi A."/>
        </authorList>
    </citation>
    <scope>NUCLEOTIDE SEQUENCE [LARGE SCALE GENOMIC DNA]</scope>
    <source>
        <strain evidence="15 16">ALL</strain>
    </source>
</reference>
<comment type="caution">
    <text evidence="15">The sequence shown here is derived from an EMBL/GenBank/DDBJ whole genome shotgun (WGS) entry which is preliminary data.</text>
</comment>
<dbReference type="InterPro" id="IPR000836">
    <property type="entry name" value="PRTase_dom"/>
</dbReference>
<dbReference type="OrthoDB" id="9449045at2759"/>
<sequence>MADCCSKAAKESMTKTTSISIPDDYEMPTNSFIVPGCYRSDLKSVIIPEGLIRDRVKRLAQEIHDEIGDQPLVVLCILKGSYRFFTALVDDLTIARHSCATPLVVDFIRAKSYENTETTGELQLFGLSSLGELENQNVLIVEDIVDSGLTMHRLLHTLHSKYKAKKCWTSLLLSKRVPRKIEVPEDFVAFDIPDKFIVGYGLDYNQKFRDLNHICVMSESGIEKYKNH</sequence>
<comment type="similarity">
    <text evidence="4 13">Belongs to the purine/pyrimidine phosphoribosyltransferase family.</text>
</comment>
<dbReference type="PANTHER" id="PTHR43340">
    <property type="entry name" value="HYPOXANTHINE-GUANINE PHOSPHORIBOSYLTRANSFERASE"/>
    <property type="match status" value="1"/>
</dbReference>
<evidence type="ECO:0000256" key="1">
    <source>
        <dbReference type="ARBA" id="ARBA00001946"/>
    </source>
</evidence>
<evidence type="ECO:0000256" key="6">
    <source>
        <dbReference type="ARBA" id="ARBA00022490"/>
    </source>
</evidence>
<evidence type="ECO:0000256" key="12">
    <source>
        <dbReference type="ARBA" id="ARBA00022842"/>
    </source>
</evidence>
<comment type="subcellular location">
    <subcellularLocation>
        <location evidence="2 13">Cytoplasm</location>
    </subcellularLocation>
</comment>
<keyword evidence="16" id="KW-1185">Reference proteome</keyword>
<dbReference type="UniPathway" id="UPA00591">
    <property type="reaction ID" value="UER00648"/>
</dbReference>
<evidence type="ECO:0000313" key="15">
    <source>
        <dbReference type="EMBL" id="TKR63166.1"/>
    </source>
</evidence>
<dbReference type="InterPro" id="IPR050408">
    <property type="entry name" value="HGPRT"/>
</dbReference>
<comment type="pathway">
    <text evidence="3 13">Purine metabolism; IMP biosynthesis via salvage pathway; IMP from hypoxanthine: step 1/1.</text>
</comment>
<dbReference type="GO" id="GO:0032264">
    <property type="term" value="P:IMP salvage"/>
    <property type="evidence" value="ECO:0007669"/>
    <property type="project" value="UniProtKB-UniPathway"/>
</dbReference>
<keyword evidence="11 13" id="KW-0547">Nucleotide-binding</keyword>
<dbReference type="NCBIfam" id="TIGR01203">
    <property type="entry name" value="HGPRTase"/>
    <property type="match status" value="1"/>
</dbReference>
<reference evidence="15 16" key="1">
    <citation type="journal article" date="2015" name="Genome Biol.">
        <title>Comparative genomics of Steinernema reveals deeply conserved gene regulatory networks.</title>
        <authorList>
            <person name="Dillman A.R."/>
            <person name="Macchietto M."/>
            <person name="Porter C.F."/>
            <person name="Rogers A."/>
            <person name="Williams B."/>
            <person name="Antoshechkin I."/>
            <person name="Lee M.M."/>
            <person name="Goodwin Z."/>
            <person name="Lu X."/>
            <person name="Lewis E.E."/>
            <person name="Goodrich-Blair H."/>
            <person name="Stock S.P."/>
            <person name="Adams B.J."/>
            <person name="Sternberg P.W."/>
            <person name="Mortazavi A."/>
        </authorList>
    </citation>
    <scope>NUCLEOTIDE SEQUENCE [LARGE SCALE GENOMIC DNA]</scope>
    <source>
        <strain evidence="15 16">ALL</strain>
    </source>
</reference>
<dbReference type="SUPFAM" id="SSF53271">
    <property type="entry name" value="PRTase-like"/>
    <property type="match status" value="1"/>
</dbReference>
<evidence type="ECO:0000313" key="16">
    <source>
        <dbReference type="Proteomes" id="UP000298663"/>
    </source>
</evidence>
<protein>
    <recommendedName>
        <fullName evidence="5 13">Hypoxanthine phosphoribosyltransferase</fullName>
        <ecNumber evidence="5 13">2.4.2.8</ecNumber>
    </recommendedName>
</protein>
<dbReference type="GO" id="GO:0000166">
    <property type="term" value="F:nucleotide binding"/>
    <property type="evidence" value="ECO:0007669"/>
    <property type="project" value="UniProtKB-KW"/>
</dbReference>
<accession>A0A4U5M341</accession>
<dbReference type="EMBL" id="AZBU02000010">
    <property type="protein sequence ID" value="TKR63166.1"/>
    <property type="molecule type" value="Genomic_DNA"/>
</dbReference>
<organism evidence="15 16">
    <name type="scientific">Steinernema carpocapsae</name>
    <name type="common">Entomopathogenic nematode</name>
    <dbReference type="NCBI Taxonomy" id="34508"/>
    <lineage>
        <taxon>Eukaryota</taxon>
        <taxon>Metazoa</taxon>
        <taxon>Ecdysozoa</taxon>
        <taxon>Nematoda</taxon>
        <taxon>Chromadorea</taxon>
        <taxon>Rhabditida</taxon>
        <taxon>Tylenchina</taxon>
        <taxon>Panagrolaimomorpha</taxon>
        <taxon>Strongyloidoidea</taxon>
        <taxon>Steinernematidae</taxon>
        <taxon>Steinernema</taxon>
    </lineage>
</organism>
<comment type="cofactor">
    <cofactor evidence="1 13">
        <name>Mg(2+)</name>
        <dbReference type="ChEBI" id="CHEBI:18420"/>
    </cofactor>
</comment>
<gene>
    <name evidence="15" type="ORF">L596_027031</name>
</gene>
<dbReference type="Proteomes" id="UP000298663">
    <property type="component" value="Unassembled WGS sequence"/>
</dbReference>
<dbReference type="PANTHER" id="PTHR43340:SF1">
    <property type="entry name" value="HYPOXANTHINE PHOSPHORIBOSYLTRANSFERASE"/>
    <property type="match status" value="1"/>
</dbReference>
<dbReference type="GO" id="GO:0006178">
    <property type="term" value="P:guanine salvage"/>
    <property type="evidence" value="ECO:0007669"/>
    <property type="project" value="TreeGrafter"/>
</dbReference>
<evidence type="ECO:0000256" key="11">
    <source>
        <dbReference type="ARBA" id="ARBA00022741"/>
    </source>
</evidence>
<dbReference type="AlphaFoldDB" id="A0A4U5M341"/>
<dbReference type="FunFam" id="3.40.50.2020:FF:000053">
    <property type="entry name" value="Hypoxanthine phosphoribosyltransferase"/>
    <property type="match status" value="1"/>
</dbReference>
<dbReference type="CDD" id="cd06223">
    <property type="entry name" value="PRTases_typeI"/>
    <property type="match status" value="1"/>
</dbReference>
<evidence type="ECO:0000256" key="13">
    <source>
        <dbReference type="RuleBase" id="RU364099"/>
    </source>
</evidence>
<dbReference type="InterPro" id="IPR005904">
    <property type="entry name" value="Hxn_phspho_trans"/>
</dbReference>
<dbReference type="Gene3D" id="3.40.50.2020">
    <property type="match status" value="1"/>
</dbReference>
<dbReference type="GO" id="GO:0004422">
    <property type="term" value="F:hypoxanthine phosphoribosyltransferase activity"/>
    <property type="evidence" value="ECO:0007669"/>
    <property type="project" value="InterPro"/>
</dbReference>
<dbReference type="STRING" id="34508.A0A4U5M341"/>